<evidence type="ECO:0000313" key="3">
    <source>
        <dbReference type="Proteomes" id="UP000254263"/>
    </source>
</evidence>
<dbReference type="Pfam" id="PF04738">
    <property type="entry name" value="Lant_dehydr_N"/>
    <property type="match status" value="1"/>
</dbReference>
<dbReference type="InterPro" id="IPR006827">
    <property type="entry name" value="Lant_deHydtase_N"/>
</dbReference>
<dbReference type="AlphaFoldDB" id="A0A379DF71"/>
<accession>A0A379DF71</accession>
<dbReference type="EMBL" id="UGTI01000001">
    <property type="protein sequence ID" value="SUB77040.1"/>
    <property type="molecule type" value="Genomic_DNA"/>
</dbReference>
<proteinExistence type="predicted"/>
<dbReference type="Proteomes" id="UP000254263">
    <property type="component" value="Unassembled WGS sequence"/>
</dbReference>
<protein>
    <submittedName>
        <fullName evidence="2">Lantibiotic dehydratase, C terminus</fullName>
    </submittedName>
</protein>
<evidence type="ECO:0000259" key="1">
    <source>
        <dbReference type="Pfam" id="PF04738"/>
    </source>
</evidence>
<feature type="domain" description="Lantibiotic dehydratase N-terminal" evidence="1">
    <location>
        <begin position="38"/>
        <end position="685"/>
    </location>
</feature>
<gene>
    <name evidence="2" type="ORF">NCTC13100_00154</name>
</gene>
<reference evidence="2 3" key="1">
    <citation type="submission" date="2018-06" db="EMBL/GenBank/DDBJ databases">
        <authorList>
            <consortium name="Pathogen Informatics"/>
            <person name="Doyle S."/>
        </authorList>
    </citation>
    <scope>NUCLEOTIDE SEQUENCE [LARGE SCALE GENOMIC DNA]</scope>
    <source>
        <strain evidence="2 3">NCTC13100</strain>
    </source>
</reference>
<dbReference type="RefSeq" id="WP_026215851.1">
    <property type="nucleotide sequence ID" value="NZ_UGTI01000001.1"/>
</dbReference>
<evidence type="ECO:0000313" key="2">
    <source>
        <dbReference type="EMBL" id="SUB77040.1"/>
    </source>
</evidence>
<name>A0A379DF71_9PORP</name>
<organism evidence="2 3">
    <name type="scientific">Porphyromonas macacae</name>
    <dbReference type="NCBI Taxonomy" id="28115"/>
    <lineage>
        <taxon>Bacteria</taxon>
        <taxon>Pseudomonadati</taxon>
        <taxon>Bacteroidota</taxon>
        <taxon>Bacteroidia</taxon>
        <taxon>Bacteroidales</taxon>
        <taxon>Porphyromonadaceae</taxon>
        <taxon>Porphyromonas</taxon>
    </lineage>
</organism>
<sequence length="735" mass="84828">MKSISFFSKYIVRTPTFSYDEVDKVLSSPSCFEQIISNSIFAEAIFIASQSLYKRIYQQNIEKMTKEDIDRIQSSIVKYFSRMSVRSTPFGLFAACSVGEFSSSNSFTIKKDVSRVIRLDHSVLCKIAEVITNPENCADNHIMYYPNTSLYRVFGNKARYIEPSQGKELGRQYLLEEIILTDYLIDVLNSCHDGASLVELSNMIKNKYGTDSTESIEFLHDLVRSKIIVPELYYSVTGDDYLNRIINLPFLKNTRIKKTLNSIKWHTLNDESGIVAYTNIQKELSSIGWEKIDDNLIQIDLVRSSKDFFIGEKIKNDIKEVFYLLRSISPKKNLHRTMDQFKNKFSEVYQLQEIPLVLALDPDIGIGYPVGATRATQSSMMDYVEFPNLNNENETSSIVNRFLENNIAKTIAENQKEIDLTSIFNKIRIDEDDLLDQYPEYSSFFTKIRPFILNNSGEVIIELSSFHGNSALNIINRFAHTSPEIMSICKEIASWENNLGGKDSIIAEIVHLPEDRAGNVTYRPLLRDYEIPYISSASTSRDCTLNIEDLYISIVNNRLKIRSKRLNKWIIPRLSNAHNFVYSKLPIYRFLCDYQSEISDIQAFFPKPSNLKSSTFFPRLKYKNIILSLASWHVDKKEFEHIFDINDDCDLLFQISQWRKHNNIPNRILLCQGDNELYVNLSIPKSIRAFISSVKKSSSFLIKEFSYPNTTPAIMDENGERHCGEVFVFLKIKDN</sequence>